<dbReference type="RefSeq" id="WP_207679057.1">
    <property type="nucleotide sequence ID" value="NZ_CP061800.1"/>
</dbReference>
<organism evidence="1 2">
    <name type="scientific">Desulfonema magnum</name>
    <dbReference type="NCBI Taxonomy" id="45655"/>
    <lineage>
        <taxon>Bacteria</taxon>
        <taxon>Pseudomonadati</taxon>
        <taxon>Thermodesulfobacteriota</taxon>
        <taxon>Desulfobacteria</taxon>
        <taxon>Desulfobacterales</taxon>
        <taxon>Desulfococcaceae</taxon>
        <taxon>Desulfonema</taxon>
    </lineage>
</organism>
<evidence type="ECO:0000313" key="2">
    <source>
        <dbReference type="Proteomes" id="UP000663722"/>
    </source>
</evidence>
<dbReference type="AlphaFoldDB" id="A0A975BSW1"/>
<keyword evidence="2" id="KW-1185">Reference proteome</keyword>
<accession>A0A975BSW1</accession>
<gene>
    <name evidence="1" type="ORF">dnm_072390</name>
</gene>
<reference evidence="1" key="1">
    <citation type="journal article" date="2021" name="Microb. Physiol.">
        <title>Proteogenomic Insights into the Physiology of Marine, Sulfate-Reducing, Filamentous Desulfonema limicola and Desulfonema magnum.</title>
        <authorList>
            <person name="Schnaars V."/>
            <person name="Wohlbrand L."/>
            <person name="Scheve S."/>
            <person name="Hinrichs C."/>
            <person name="Reinhardt R."/>
            <person name="Rabus R."/>
        </authorList>
    </citation>
    <scope>NUCLEOTIDE SEQUENCE</scope>
    <source>
        <strain evidence="1">4be13</strain>
    </source>
</reference>
<name>A0A975BSW1_9BACT</name>
<proteinExistence type="predicted"/>
<dbReference type="KEGG" id="dmm:dnm_072390"/>
<sequence length="77" mass="8880">MTNILIKDLEGSRELDKQAMAGIMGGYTYKEKLKKTYLGVKTGSDGYLHKFYRIRYKVTTIDSRNEDIEKQGALVRM</sequence>
<dbReference type="Proteomes" id="UP000663722">
    <property type="component" value="Chromosome"/>
</dbReference>
<protein>
    <submittedName>
        <fullName evidence="1">Uncharacterized protein</fullName>
    </submittedName>
</protein>
<dbReference type="EMBL" id="CP061800">
    <property type="protein sequence ID" value="QTA91174.1"/>
    <property type="molecule type" value="Genomic_DNA"/>
</dbReference>
<evidence type="ECO:0000313" key="1">
    <source>
        <dbReference type="EMBL" id="QTA91174.1"/>
    </source>
</evidence>